<dbReference type="Proteomes" id="UP000182715">
    <property type="component" value="Unassembled WGS sequence"/>
</dbReference>
<organism evidence="1 2">
    <name type="scientific">Neisseria meningitidis serogroup B</name>
    <dbReference type="NCBI Taxonomy" id="491"/>
    <lineage>
        <taxon>Bacteria</taxon>
        <taxon>Pseudomonadati</taxon>
        <taxon>Pseudomonadota</taxon>
        <taxon>Betaproteobacteria</taxon>
        <taxon>Neisseriales</taxon>
        <taxon>Neisseriaceae</taxon>
        <taxon>Neisseria</taxon>
    </lineage>
</organism>
<protein>
    <submittedName>
        <fullName evidence="1">Uncharacterized protein</fullName>
    </submittedName>
</protein>
<feature type="non-terminal residue" evidence="1">
    <location>
        <position position="1"/>
    </location>
</feature>
<name>A0A0H5QU60_NEIMI</name>
<evidence type="ECO:0000313" key="1">
    <source>
        <dbReference type="EMBL" id="CRY99208.1"/>
    </source>
</evidence>
<dbReference type="AlphaFoldDB" id="A0A0H5QU60"/>
<sequence>VRFLCIRIRMFIIKQTTCRNHAAKRKIPDTAKQIPDTEKVV</sequence>
<evidence type="ECO:0000313" key="2">
    <source>
        <dbReference type="Proteomes" id="UP000182715"/>
    </source>
</evidence>
<accession>A0A0H5QU60</accession>
<proteinExistence type="predicted"/>
<reference evidence="1 2" key="1">
    <citation type="submission" date="2014-11" db="EMBL/GenBank/DDBJ databases">
        <authorList>
            <person name="Diene M.Seydina."/>
        </authorList>
    </citation>
    <scope>NUCLEOTIDE SEQUENCE [LARGE SCALE GENOMIC DNA]</scope>
    <source>
        <strain evidence="1 2">Neisseria meningitidis CHUV</strain>
    </source>
</reference>
<dbReference type="EMBL" id="CVTF01000056">
    <property type="protein sequence ID" value="CRY99208.1"/>
    <property type="molecule type" value="Genomic_DNA"/>
</dbReference>